<keyword evidence="3" id="KW-1185">Reference proteome</keyword>
<evidence type="ECO:0000259" key="1">
    <source>
        <dbReference type="PROSITE" id="PS51819"/>
    </source>
</evidence>
<dbReference type="InterPro" id="IPR029068">
    <property type="entry name" value="Glyas_Bleomycin-R_OHBP_Dase"/>
</dbReference>
<dbReference type="InterPro" id="IPR037523">
    <property type="entry name" value="VOC_core"/>
</dbReference>
<dbReference type="PROSITE" id="PS51819">
    <property type="entry name" value="VOC"/>
    <property type="match status" value="1"/>
</dbReference>
<dbReference type="RefSeq" id="WP_283712559.1">
    <property type="nucleotide sequence ID" value="NZ_JASJEW010000001.1"/>
</dbReference>
<dbReference type="Proteomes" id="UP001431693">
    <property type="component" value="Unassembled WGS sequence"/>
</dbReference>
<accession>A0ABT6ZJ49</accession>
<dbReference type="Gene3D" id="3.10.180.10">
    <property type="entry name" value="2,3-Dihydroxybiphenyl 1,2-Dioxygenase, domain 1"/>
    <property type="match status" value="1"/>
</dbReference>
<dbReference type="SUPFAM" id="SSF54593">
    <property type="entry name" value="Glyoxalase/Bleomycin resistance protein/Dihydroxybiphenyl dioxygenase"/>
    <property type="match status" value="1"/>
</dbReference>
<dbReference type="EMBL" id="JASJEX010000001">
    <property type="protein sequence ID" value="MDJ1128922.1"/>
    <property type="molecule type" value="Genomic_DNA"/>
</dbReference>
<name>A0ABT6ZJ49_9ACTN</name>
<gene>
    <name evidence="2" type="ORF">QJ043_02340</name>
</gene>
<sequence>MANDPQELFGLRLGHVGINASDNDEAVAIAERFTDLLGLPGRETPISIFPNELVEVMREGGRGEKGHIGLHVDADKMADAEAWFAERGFPVEESSRRLMPDGTTRLVYFQEPIGGFAIHLTQE</sequence>
<evidence type="ECO:0000313" key="3">
    <source>
        <dbReference type="Proteomes" id="UP001431693"/>
    </source>
</evidence>
<feature type="domain" description="VOC" evidence="1">
    <location>
        <begin position="12"/>
        <end position="123"/>
    </location>
</feature>
<organism evidence="2 3">
    <name type="scientific">Kribbibacterium absianum</name>
    <dbReference type="NCBI Taxonomy" id="3044210"/>
    <lineage>
        <taxon>Bacteria</taxon>
        <taxon>Bacillati</taxon>
        <taxon>Actinomycetota</taxon>
        <taxon>Coriobacteriia</taxon>
        <taxon>Coriobacteriales</taxon>
        <taxon>Kribbibacteriaceae</taxon>
        <taxon>Kribbibacterium</taxon>
    </lineage>
</organism>
<protein>
    <submittedName>
        <fullName evidence="2">VOC family protein</fullName>
    </submittedName>
</protein>
<comment type="caution">
    <text evidence="2">The sequence shown here is derived from an EMBL/GenBank/DDBJ whole genome shotgun (WGS) entry which is preliminary data.</text>
</comment>
<evidence type="ECO:0000313" key="2">
    <source>
        <dbReference type="EMBL" id="MDJ1128922.1"/>
    </source>
</evidence>
<proteinExistence type="predicted"/>
<reference evidence="2" key="1">
    <citation type="submission" date="2023-05" db="EMBL/GenBank/DDBJ databases">
        <title>[olsenella] sp. nov., isolated from a pig farm feces dump.</title>
        <authorList>
            <person name="Chang Y.-H."/>
        </authorList>
    </citation>
    <scope>NUCLEOTIDE SEQUENCE</scope>
    <source>
        <strain evidence="2">YH-ols2217</strain>
    </source>
</reference>